<protein>
    <submittedName>
        <fullName evidence="1">Four helix bundle protein</fullName>
    </submittedName>
</protein>
<name>A0A5C6XRJ6_9DELT</name>
<dbReference type="InterPro" id="IPR012657">
    <property type="entry name" value="23S_rRNA-intervening_sequence"/>
</dbReference>
<dbReference type="Gene3D" id="1.20.1440.60">
    <property type="entry name" value="23S rRNA-intervening sequence"/>
    <property type="match status" value="1"/>
</dbReference>
<dbReference type="SUPFAM" id="SSF158446">
    <property type="entry name" value="IVS-encoded protein-like"/>
    <property type="match status" value="1"/>
</dbReference>
<dbReference type="AlphaFoldDB" id="A0A5C6XRJ6"/>
<dbReference type="InterPro" id="IPR036583">
    <property type="entry name" value="23S_rRNA_IVS_sf"/>
</dbReference>
<evidence type="ECO:0000313" key="1">
    <source>
        <dbReference type="EMBL" id="TXD41256.1"/>
    </source>
</evidence>
<sequence length="133" mass="15056">MGKVLDNRVGQTSAVFDRAIELVHFLRRVGMHNFHHERLDCYQVAREVVDWLSNEKFPSGRSHLRDQTLRASESLLLNIAEGASHSGKSRTHHFRIALGSAAELCACLDLLPFKDKADHQNKLRRVGAMLSKL</sequence>
<evidence type="ECO:0000313" key="2">
    <source>
        <dbReference type="Proteomes" id="UP000321046"/>
    </source>
</evidence>
<gene>
    <name evidence="1" type="ORF">FRC96_04520</name>
</gene>
<dbReference type="Pfam" id="PF05635">
    <property type="entry name" value="23S_rRNA_IVP"/>
    <property type="match status" value="1"/>
</dbReference>
<accession>A0A5C6XRJ6</accession>
<dbReference type="OrthoDB" id="5515766at2"/>
<proteinExistence type="predicted"/>
<dbReference type="EMBL" id="VOSL01000020">
    <property type="protein sequence ID" value="TXD41256.1"/>
    <property type="molecule type" value="Genomic_DNA"/>
</dbReference>
<reference evidence="1 2" key="1">
    <citation type="submission" date="2019-08" db="EMBL/GenBank/DDBJ databases">
        <title>Bradymonadales sp. TMQ2.</title>
        <authorList>
            <person name="Liang Q."/>
        </authorList>
    </citation>
    <scope>NUCLEOTIDE SEQUENCE [LARGE SCALE GENOMIC DNA]</scope>
    <source>
        <strain evidence="1 2">TMQ2</strain>
    </source>
</reference>
<organism evidence="1 2">
    <name type="scientific">Lujinxingia vulgaris</name>
    <dbReference type="NCBI Taxonomy" id="2600176"/>
    <lineage>
        <taxon>Bacteria</taxon>
        <taxon>Deltaproteobacteria</taxon>
        <taxon>Bradymonadales</taxon>
        <taxon>Lujinxingiaceae</taxon>
        <taxon>Lujinxingia</taxon>
    </lineage>
</organism>
<comment type="caution">
    <text evidence="1">The sequence shown here is derived from an EMBL/GenBank/DDBJ whole genome shotgun (WGS) entry which is preliminary data.</text>
</comment>
<dbReference type="NCBIfam" id="TIGR02436">
    <property type="entry name" value="four helix bundle protein"/>
    <property type="match status" value="1"/>
</dbReference>
<dbReference type="Proteomes" id="UP000321046">
    <property type="component" value="Unassembled WGS sequence"/>
</dbReference>